<proteinExistence type="predicted"/>
<feature type="region of interest" description="Disordered" evidence="1">
    <location>
        <begin position="1"/>
        <end position="77"/>
    </location>
</feature>
<evidence type="ECO:0000256" key="1">
    <source>
        <dbReference type="SAM" id="MobiDB-lite"/>
    </source>
</evidence>
<dbReference type="Pfam" id="PF11160">
    <property type="entry name" value="Hva1_TUDOR"/>
    <property type="match status" value="1"/>
</dbReference>
<name>A0A6J4U319_9BACT</name>
<gene>
    <name evidence="3" type="ORF">AVDCRST_MAG73-1436</name>
</gene>
<reference evidence="3" key="1">
    <citation type="submission" date="2020-02" db="EMBL/GenBank/DDBJ databases">
        <authorList>
            <person name="Meier V. D."/>
        </authorList>
    </citation>
    <scope>NUCLEOTIDE SEQUENCE</scope>
    <source>
        <strain evidence="3">AVDCRST_MAG73</strain>
    </source>
</reference>
<feature type="domain" description="Hypervirulence associated protein TUDOR" evidence="2">
    <location>
        <begin position="14"/>
        <end position="72"/>
    </location>
</feature>
<feature type="compositionally biased region" description="Polar residues" evidence="1">
    <location>
        <begin position="19"/>
        <end position="29"/>
    </location>
</feature>
<evidence type="ECO:0000259" key="2">
    <source>
        <dbReference type="Pfam" id="PF11160"/>
    </source>
</evidence>
<dbReference type="AlphaFoldDB" id="A0A6J4U319"/>
<accession>A0A6J4U319</accession>
<organism evidence="3">
    <name type="scientific">uncultured Thermomicrobiales bacterium</name>
    <dbReference type="NCBI Taxonomy" id="1645740"/>
    <lineage>
        <taxon>Bacteria</taxon>
        <taxon>Pseudomonadati</taxon>
        <taxon>Thermomicrobiota</taxon>
        <taxon>Thermomicrobia</taxon>
        <taxon>Thermomicrobiales</taxon>
        <taxon>environmental samples</taxon>
    </lineage>
</organism>
<sequence length="77" mass="8355">MASTANDKQLFKPGDSVAWKTSQGETTGTVKRKITEPTDLKGHHFAASKDDPEYLVESDKSGAEAIHRPGSLRKENG</sequence>
<feature type="compositionally biased region" description="Basic and acidic residues" evidence="1">
    <location>
        <begin position="33"/>
        <end position="77"/>
    </location>
</feature>
<evidence type="ECO:0000313" key="3">
    <source>
        <dbReference type="EMBL" id="CAA9537056.1"/>
    </source>
</evidence>
<dbReference type="Gene3D" id="2.30.30.1060">
    <property type="match status" value="1"/>
</dbReference>
<protein>
    <recommendedName>
        <fullName evidence="2">Hypervirulence associated protein TUDOR domain-containing protein</fullName>
    </recommendedName>
</protein>
<dbReference type="InterPro" id="IPR021331">
    <property type="entry name" value="Hva1_TUDOR"/>
</dbReference>
<dbReference type="EMBL" id="CADCWE010000089">
    <property type="protein sequence ID" value="CAA9537056.1"/>
    <property type="molecule type" value="Genomic_DNA"/>
</dbReference>